<accession>A0A433D3A0</accession>
<organism evidence="1 2">
    <name type="scientific">Jimgerdemannia flammicorona</name>
    <dbReference type="NCBI Taxonomy" id="994334"/>
    <lineage>
        <taxon>Eukaryota</taxon>
        <taxon>Fungi</taxon>
        <taxon>Fungi incertae sedis</taxon>
        <taxon>Mucoromycota</taxon>
        <taxon>Mucoromycotina</taxon>
        <taxon>Endogonomycetes</taxon>
        <taxon>Endogonales</taxon>
        <taxon>Endogonaceae</taxon>
        <taxon>Jimgerdemannia</taxon>
    </lineage>
</organism>
<dbReference type="GO" id="GO:0005737">
    <property type="term" value="C:cytoplasm"/>
    <property type="evidence" value="ECO:0007669"/>
    <property type="project" value="TreeGrafter"/>
</dbReference>
<dbReference type="InterPro" id="IPR050648">
    <property type="entry name" value="F-box_LRR-repeat"/>
</dbReference>
<name>A0A433D3A0_9FUNG</name>
<evidence type="ECO:0000313" key="1">
    <source>
        <dbReference type="EMBL" id="RUP45309.1"/>
    </source>
</evidence>
<dbReference type="PANTHER" id="PTHR13382:SF21">
    <property type="entry name" value="OS12G0601000 PROTEIN"/>
    <property type="match status" value="1"/>
</dbReference>
<dbReference type="InterPro" id="IPR032675">
    <property type="entry name" value="LRR_dom_sf"/>
</dbReference>
<gene>
    <name evidence="1" type="ORF">BC936DRAFT_148328</name>
</gene>
<reference evidence="1 2" key="1">
    <citation type="journal article" date="2018" name="New Phytol.">
        <title>Phylogenomics of Endogonaceae and evolution of mycorrhizas within Mucoromycota.</title>
        <authorList>
            <person name="Chang Y."/>
            <person name="Desiro A."/>
            <person name="Na H."/>
            <person name="Sandor L."/>
            <person name="Lipzen A."/>
            <person name="Clum A."/>
            <person name="Barry K."/>
            <person name="Grigoriev I.V."/>
            <person name="Martin F.M."/>
            <person name="Stajich J.E."/>
            <person name="Smith M.E."/>
            <person name="Bonito G."/>
            <person name="Spatafora J.W."/>
        </authorList>
    </citation>
    <scope>NUCLEOTIDE SEQUENCE [LARGE SCALE GENOMIC DNA]</scope>
    <source>
        <strain evidence="1 2">GMNB39</strain>
    </source>
</reference>
<dbReference type="Gene3D" id="3.80.10.10">
    <property type="entry name" value="Ribonuclease Inhibitor"/>
    <property type="match status" value="2"/>
</dbReference>
<dbReference type="AlphaFoldDB" id="A0A433D3A0"/>
<dbReference type="OrthoDB" id="2125396at2759"/>
<keyword evidence="2" id="KW-1185">Reference proteome</keyword>
<dbReference type="SMART" id="SM00367">
    <property type="entry name" value="LRR_CC"/>
    <property type="match status" value="3"/>
</dbReference>
<evidence type="ECO:0008006" key="3">
    <source>
        <dbReference type="Google" id="ProtNLM"/>
    </source>
</evidence>
<evidence type="ECO:0000313" key="2">
    <source>
        <dbReference type="Proteomes" id="UP000268093"/>
    </source>
</evidence>
<dbReference type="EMBL" id="RBNI01007473">
    <property type="protein sequence ID" value="RUP45309.1"/>
    <property type="molecule type" value="Genomic_DNA"/>
</dbReference>
<dbReference type="InterPro" id="IPR006553">
    <property type="entry name" value="Leu-rich_rpt_Cys-con_subtyp"/>
</dbReference>
<dbReference type="Proteomes" id="UP000268093">
    <property type="component" value="Unassembled WGS sequence"/>
</dbReference>
<protein>
    <recommendedName>
        <fullName evidence="3">F-box domain-containing protein</fullName>
    </recommendedName>
</protein>
<sequence length="391" mass="43456">MSCLRIPSITSWLFHVSRLVAHEPVGAFENAPLGEKAQRVATRLSSMYQFGLTYCEMVEFSFGNLIIDVVYDSNVDQTAGVAEQAALAAVCLVSRDWYQAAVALLYHEPQIDSLHGLEKFAANLAPRNAASIKVLMLNKRETKAYVTDSVLQDIASAYRQHTTGTRTIPAPIQLMSLDLGGCSHVTDVGLVPLLALAGGNLTDVILNQCPISNLALVTLAAHSPNLRCLSLWRNFQLAPGCLLPFRHHRLHTLDLIGCHWLNHDVIRNELALFGSLRSLRLVDCDGVAASLVTLANILVGVEVLEITLLWETCDAEIANIVRAWRSVKVLRMHWTLAGEETVRAISEGMTSLEELDLRWCENIKEEMVRKWLDRVKLMRLDSGTLLRCKKL</sequence>
<comment type="caution">
    <text evidence="1">The sequence shown here is derived from an EMBL/GenBank/DDBJ whole genome shotgun (WGS) entry which is preliminary data.</text>
</comment>
<dbReference type="SUPFAM" id="SSF52047">
    <property type="entry name" value="RNI-like"/>
    <property type="match status" value="1"/>
</dbReference>
<dbReference type="PANTHER" id="PTHR13382">
    <property type="entry name" value="MITOCHONDRIAL ATP SYNTHASE COUPLING FACTOR B"/>
    <property type="match status" value="1"/>
</dbReference>
<proteinExistence type="predicted"/>